<organism evidence="1">
    <name type="scientific">Pyricularia oryzae (strain Y34)</name>
    <name type="common">Rice blast fungus</name>
    <name type="synonym">Magnaporthe oryzae</name>
    <dbReference type="NCBI Taxonomy" id="1143189"/>
    <lineage>
        <taxon>Eukaryota</taxon>
        <taxon>Fungi</taxon>
        <taxon>Dikarya</taxon>
        <taxon>Ascomycota</taxon>
        <taxon>Pezizomycotina</taxon>
        <taxon>Sordariomycetes</taxon>
        <taxon>Sordariomycetidae</taxon>
        <taxon>Magnaporthales</taxon>
        <taxon>Pyriculariaceae</taxon>
        <taxon>Pyricularia</taxon>
    </lineage>
</organism>
<dbReference type="EMBL" id="JH792864">
    <property type="protein sequence ID" value="ELQ32640.1"/>
    <property type="molecule type" value="Genomic_DNA"/>
</dbReference>
<evidence type="ECO:0000313" key="1">
    <source>
        <dbReference type="EMBL" id="ELQ32640.1"/>
    </source>
</evidence>
<dbReference type="Proteomes" id="UP000011086">
    <property type="component" value="Unassembled WGS sequence"/>
</dbReference>
<reference evidence="1" key="1">
    <citation type="journal article" date="2012" name="PLoS Genet.">
        <title>Comparative analysis of the genomes of two field isolates of the rice blast fungus Magnaporthe oryzae.</title>
        <authorList>
            <person name="Xue M."/>
            <person name="Yang J."/>
            <person name="Li Z."/>
            <person name="Hu S."/>
            <person name="Yao N."/>
            <person name="Dean R.A."/>
            <person name="Zhao W."/>
            <person name="Shen M."/>
            <person name="Zhang H."/>
            <person name="Li C."/>
            <person name="Liu L."/>
            <person name="Cao L."/>
            <person name="Xu X."/>
            <person name="Xing Y."/>
            <person name="Hsiang T."/>
            <person name="Zhang Z."/>
            <person name="Xu J.R."/>
            <person name="Peng Y.L."/>
        </authorList>
    </citation>
    <scope>NUCLEOTIDE SEQUENCE</scope>
    <source>
        <strain evidence="1">Y34</strain>
    </source>
</reference>
<name>A0AA97NM23_PYRO3</name>
<sequence length="101" mass="11217">MPVCKVCRACGRCALPEVLMSPCCTWYAQLNSIAMQLNVSGMKSEEPPTDRESLPPRRPLCAAGRGQASQFWGEVMTQYPMNAYCYTALFGWELAAFVETV</sequence>
<accession>A0AA97NM23</accession>
<protein>
    <submittedName>
        <fullName evidence="1">Uncharacterized protein</fullName>
    </submittedName>
</protein>
<proteinExistence type="predicted"/>
<dbReference type="AlphaFoldDB" id="A0AA97NM23"/>
<gene>
    <name evidence="1" type="ORF">OOU_Y34scaffold01079g1</name>
</gene>